<reference evidence="3" key="1">
    <citation type="submission" date="2020-08" db="EMBL/GenBank/DDBJ databases">
        <title>Multicomponent nature underlies the extraordinary mechanical properties of spider dragline silk.</title>
        <authorList>
            <person name="Kono N."/>
            <person name="Nakamura H."/>
            <person name="Mori M."/>
            <person name="Yoshida Y."/>
            <person name="Ohtoshi R."/>
            <person name="Malay A.D."/>
            <person name="Moran D.A.P."/>
            <person name="Tomita M."/>
            <person name="Numata K."/>
            <person name="Arakawa K."/>
        </authorList>
    </citation>
    <scope>NUCLEOTIDE SEQUENCE</scope>
</reference>
<dbReference type="GO" id="GO:0003676">
    <property type="term" value="F:nucleic acid binding"/>
    <property type="evidence" value="ECO:0007669"/>
    <property type="project" value="InterPro"/>
</dbReference>
<name>A0A8X6TNH8_NEPPI</name>
<dbReference type="Proteomes" id="UP000887013">
    <property type="component" value="Unassembled WGS sequence"/>
</dbReference>
<dbReference type="EC" id="2.7.7.49" evidence="1"/>
<dbReference type="InterPro" id="IPR041588">
    <property type="entry name" value="Integrase_H2C2"/>
</dbReference>
<dbReference type="SUPFAM" id="SSF53098">
    <property type="entry name" value="Ribonuclease H-like"/>
    <property type="match status" value="1"/>
</dbReference>
<dbReference type="EMBL" id="BMAW01060649">
    <property type="protein sequence ID" value="GFT27181.1"/>
    <property type="molecule type" value="Genomic_DNA"/>
</dbReference>
<dbReference type="InterPro" id="IPR043502">
    <property type="entry name" value="DNA/RNA_pol_sf"/>
</dbReference>
<comment type="caution">
    <text evidence="3">The sequence shown here is derived from an EMBL/GenBank/DDBJ whole genome shotgun (WGS) entry which is preliminary data.</text>
</comment>
<dbReference type="Gene3D" id="3.10.10.10">
    <property type="entry name" value="HIV Type 1 Reverse Transcriptase, subunit A, domain 1"/>
    <property type="match status" value="1"/>
</dbReference>
<dbReference type="Gene3D" id="1.10.340.70">
    <property type="match status" value="1"/>
</dbReference>
<evidence type="ECO:0000313" key="3">
    <source>
        <dbReference type="EMBL" id="GFT27181.1"/>
    </source>
</evidence>
<feature type="domain" description="Integrase zinc-binding" evidence="2">
    <location>
        <begin position="178"/>
        <end position="232"/>
    </location>
</feature>
<dbReference type="GO" id="GO:0042575">
    <property type="term" value="C:DNA polymerase complex"/>
    <property type="evidence" value="ECO:0007669"/>
    <property type="project" value="UniProtKB-ARBA"/>
</dbReference>
<protein>
    <recommendedName>
        <fullName evidence="1">RNA-directed DNA polymerase</fullName>
        <ecNumber evidence="1">2.7.7.49</ecNumber>
    </recommendedName>
</protein>
<dbReference type="GO" id="GO:0003964">
    <property type="term" value="F:RNA-directed DNA polymerase activity"/>
    <property type="evidence" value="ECO:0007669"/>
    <property type="project" value="UniProtKB-EC"/>
</dbReference>
<keyword evidence="4" id="KW-1185">Reference proteome</keyword>
<proteinExistence type="predicted"/>
<dbReference type="InterPro" id="IPR036397">
    <property type="entry name" value="RNaseH_sf"/>
</dbReference>
<dbReference type="OrthoDB" id="422540at2759"/>
<gene>
    <name evidence="3" type="primary">pol_400</name>
    <name evidence="3" type="ORF">NPIL_100001</name>
</gene>
<dbReference type="Gene3D" id="3.30.420.10">
    <property type="entry name" value="Ribonuclease H-like superfamily/Ribonuclease H"/>
    <property type="match status" value="1"/>
</dbReference>
<sequence length="311" mass="35962">MHYIDTFGPSVFAKPHHLAPDGLKIAKKEFQHMLDLGPMRPSKNNYASPLHLVPKKEGDDWRLQSPQQSNQTTQIFHSKRFGFQQRTLWDSNIFTSDVRPVNGKDNIVADALSRIEIDAITTPSKLDYKMIAQEQINYPELEQLLKSNTSLKLQNHYFPLEDIHFICDMSTNQPRSIIPKTFRQIIFENVHFLSNPSTSDTSNLIFKQFIWPKMKSNIRDRVRACAKCQQHAKVFQHTKAPLGTFAEPDAQFSHIHLNFIGPLPISNGKQYCLTIVNRSTRWSEVIPTLDIIAETTERALVHVWISRFERQ</sequence>
<evidence type="ECO:0000259" key="2">
    <source>
        <dbReference type="Pfam" id="PF17921"/>
    </source>
</evidence>
<accession>A0A8X6TNH8</accession>
<dbReference type="PANTHER" id="PTHR37984">
    <property type="entry name" value="PROTEIN CBG26694"/>
    <property type="match status" value="1"/>
</dbReference>
<dbReference type="PANTHER" id="PTHR37984:SF5">
    <property type="entry name" value="PROTEIN NYNRIN-LIKE"/>
    <property type="match status" value="1"/>
</dbReference>
<evidence type="ECO:0000313" key="4">
    <source>
        <dbReference type="Proteomes" id="UP000887013"/>
    </source>
</evidence>
<dbReference type="SUPFAM" id="SSF56672">
    <property type="entry name" value="DNA/RNA polymerases"/>
    <property type="match status" value="1"/>
</dbReference>
<evidence type="ECO:0000256" key="1">
    <source>
        <dbReference type="ARBA" id="ARBA00012493"/>
    </source>
</evidence>
<organism evidence="3 4">
    <name type="scientific">Nephila pilipes</name>
    <name type="common">Giant wood spider</name>
    <name type="synonym">Nephila maculata</name>
    <dbReference type="NCBI Taxonomy" id="299642"/>
    <lineage>
        <taxon>Eukaryota</taxon>
        <taxon>Metazoa</taxon>
        <taxon>Ecdysozoa</taxon>
        <taxon>Arthropoda</taxon>
        <taxon>Chelicerata</taxon>
        <taxon>Arachnida</taxon>
        <taxon>Araneae</taxon>
        <taxon>Araneomorphae</taxon>
        <taxon>Entelegynae</taxon>
        <taxon>Araneoidea</taxon>
        <taxon>Nephilidae</taxon>
        <taxon>Nephila</taxon>
    </lineage>
</organism>
<dbReference type="Pfam" id="PF17921">
    <property type="entry name" value="Integrase_H2C2"/>
    <property type="match status" value="1"/>
</dbReference>
<dbReference type="AlphaFoldDB" id="A0A8X6TNH8"/>
<dbReference type="InterPro" id="IPR012337">
    <property type="entry name" value="RNaseH-like_sf"/>
</dbReference>
<dbReference type="InterPro" id="IPR050951">
    <property type="entry name" value="Retrovirus_Pol_polyprotein"/>
</dbReference>